<keyword evidence="4" id="KW-1185">Reference proteome</keyword>
<dbReference type="GO" id="GO:0008017">
    <property type="term" value="F:microtubule binding"/>
    <property type="evidence" value="ECO:0007669"/>
    <property type="project" value="TreeGrafter"/>
</dbReference>
<dbReference type="SUPFAM" id="SSF48371">
    <property type="entry name" value="ARM repeat"/>
    <property type="match status" value="1"/>
</dbReference>
<feature type="compositionally biased region" description="Basic residues" evidence="1">
    <location>
        <begin position="168"/>
        <end position="181"/>
    </location>
</feature>
<feature type="region of interest" description="Disordered" evidence="1">
    <location>
        <begin position="27"/>
        <end position="69"/>
    </location>
</feature>
<dbReference type="Proteomes" id="UP001162162">
    <property type="component" value="Unassembled WGS sequence"/>
</dbReference>
<sequence>MLIEGETVNWQFSRIFLWSALGGSPEISPMKTRSSPKENGNGVHMALPRPPRSSGSESSGYFTPPPDNRQAFVKLDTEEHASESEEILPVNDKNNNTSDCVDSFSNNSSNVFIMDNTIVQVSDIKNIIVEFREISDHNANNEVEEVKSVQTAEPENNYPLQRKATPNNRRKEKKQIRRRPPKLLPEISTSRKASSSAPPYNGDTTNNNLMISNVEDIPISPSKAVVPIDQESPSKTVVPVTEIAEIATPQEESSTRKLTRRFTRTQSRRSIKATPRSLNSSEWEVTLQGLQGLSKLSKQHPDAVEAHIHTVCVTLARQIKNLRSQVARSACHTASDLFSNCRKGLDIELEEIAGPLLQRTADTNKFLRADANAALDVMCEQLPVHRVIVVVTARGVTHPNCVVRSAAMRIINDVVKRLGADRIFQMQKEMKDKVLLAGATSLTDGSLETRSYAKAMFSHLVGHHQFHKALVDAVPQNVLRHIAKTLSSIKQNPTT</sequence>
<reference evidence="3" key="1">
    <citation type="journal article" date="2023" name="Insect Mol. Biol.">
        <title>Genome sequencing provides insights into the evolution of gene families encoding plant cell wall-degrading enzymes in longhorned beetles.</title>
        <authorList>
            <person name="Shin N.R."/>
            <person name="Okamura Y."/>
            <person name="Kirsch R."/>
            <person name="Pauchet Y."/>
        </authorList>
    </citation>
    <scope>NUCLEOTIDE SEQUENCE</scope>
    <source>
        <strain evidence="3">AMC_N1</strain>
    </source>
</reference>
<name>A0AAV8XPL3_9CUCU</name>
<dbReference type="Pfam" id="PF12348">
    <property type="entry name" value="CLASP_N"/>
    <property type="match status" value="1"/>
</dbReference>
<dbReference type="InterPro" id="IPR034085">
    <property type="entry name" value="TOG"/>
</dbReference>
<evidence type="ECO:0000313" key="4">
    <source>
        <dbReference type="Proteomes" id="UP001162162"/>
    </source>
</evidence>
<feature type="region of interest" description="Disordered" evidence="1">
    <location>
        <begin position="145"/>
        <end position="206"/>
    </location>
</feature>
<dbReference type="PANTHER" id="PTHR21567:SF87">
    <property type="entry name" value="CRESCERIN-LIKE PROTEIN CHE-12"/>
    <property type="match status" value="1"/>
</dbReference>
<proteinExistence type="predicted"/>
<evidence type="ECO:0000313" key="3">
    <source>
        <dbReference type="EMBL" id="KAJ8940485.1"/>
    </source>
</evidence>
<evidence type="ECO:0000259" key="2">
    <source>
        <dbReference type="SMART" id="SM01349"/>
    </source>
</evidence>
<protein>
    <recommendedName>
        <fullName evidence="2">TOG domain-containing protein</fullName>
    </recommendedName>
</protein>
<dbReference type="EMBL" id="JAPWTK010000428">
    <property type="protein sequence ID" value="KAJ8940485.1"/>
    <property type="molecule type" value="Genomic_DNA"/>
</dbReference>
<feature type="domain" description="TOG" evidence="2">
    <location>
        <begin position="261"/>
        <end position="495"/>
    </location>
</feature>
<dbReference type="InterPro" id="IPR011989">
    <property type="entry name" value="ARM-like"/>
</dbReference>
<dbReference type="InterPro" id="IPR024395">
    <property type="entry name" value="CLASP_N_dom"/>
</dbReference>
<dbReference type="GO" id="GO:0000226">
    <property type="term" value="P:microtubule cytoskeleton organization"/>
    <property type="evidence" value="ECO:0007669"/>
    <property type="project" value="TreeGrafter"/>
</dbReference>
<dbReference type="SMART" id="SM01349">
    <property type="entry name" value="TOG"/>
    <property type="match status" value="1"/>
</dbReference>
<dbReference type="GO" id="GO:0005929">
    <property type="term" value="C:cilium"/>
    <property type="evidence" value="ECO:0007669"/>
    <property type="project" value="TreeGrafter"/>
</dbReference>
<dbReference type="GO" id="GO:0005881">
    <property type="term" value="C:cytoplasmic microtubule"/>
    <property type="evidence" value="ECO:0007669"/>
    <property type="project" value="TreeGrafter"/>
</dbReference>
<gene>
    <name evidence="3" type="ORF">NQ318_022808</name>
</gene>
<dbReference type="AlphaFoldDB" id="A0AAV8XPL3"/>
<comment type="caution">
    <text evidence="3">The sequence shown here is derived from an EMBL/GenBank/DDBJ whole genome shotgun (WGS) entry which is preliminary data.</text>
</comment>
<dbReference type="Gene3D" id="1.25.10.10">
    <property type="entry name" value="Leucine-rich Repeat Variant"/>
    <property type="match status" value="1"/>
</dbReference>
<feature type="compositionally biased region" description="Polar residues" evidence="1">
    <location>
        <begin position="187"/>
        <end position="206"/>
    </location>
</feature>
<evidence type="ECO:0000256" key="1">
    <source>
        <dbReference type="SAM" id="MobiDB-lite"/>
    </source>
</evidence>
<dbReference type="PANTHER" id="PTHR21567">
    <property type="entry name" value="CLASP"/>
    <property type="match status" value="1"/>
</dbReference>
<organism evidence="3 4">
    <name type="scientific">Aromia moschata</name>
    <dbReference type="NCBI Taxonomy" id="1265417"/>
    <lineage>
        <taxon>Eukaryota</taxon>
        <taxon>Metazoa</taxon>
        <taxon>Ecdysozoa</taxon>
        <taxon>Arthropoda</taxon>
        <taxon>Hexapoda</taxon>
        <taxon>Insecta</taxon>
        <taxon>Pterygota</taxon>
        <taxon>Neoptera</taxon>
        <taxon>Endopterygota</taxon>
        <taxon>Coleoptera</taxon>
        <taxon>Polyphaga</taxon>
        <taxon>Cucujiformia</taxon>
        <taxon>Chrysomeloidea</taxon>
        <taxon>Cerambycidae</taxon>
        <taxon>Cerambycinae</taxon>
        <taxon>Callichromatini</taxon>
        <taxon>Aromia</taxon>
    </lineage>
</organism>
<dbReference type="InterPro" id="IPR016024">
    <property type="entry name" value="ARM-type_fold"/>
</dbReference>
<accession>A0AAV8XPL3</accession>